<evidence type="ECO:0000256" key="2">
    <source>
        <dbReference type="ARBA" id="ARBA00022553"/>
    </source>
</evidence>
<comment type="caution">
    <text evidence="7">The sequence shown here is derived from an EMBL/GenBank/DDBJ whole genome shotgun (WGS) entry which is preliminary data.</text>
</comment>
<proteinExistence type="predicted"/>
<reference evidence="7 8" key="1">
    <citation type="submission" date="2019-07" db="EMBL/GenBank/DDBJ databases">
        <title>R&amp;d 2014.</title>
        <authorList>
            <person name="Klenk H.-P."/>
        </authorList>
    </citation>
    <scope>NUCLEOTIDE SEQUENCE [LARGE SCALE GENOMIC DNA]</scope>
    <source>
        <strain evidence="7 8">DSM 43912</strain>
    </source>
</reference>
<dbReference type="InterPro" id="IPR016035">
    <property type="entry name" value="Acyl_Trfase/lysoPLipase"/>
</dbReference>
<dbReference type="Gene3D" id="1.10.1240.100">
    <property type="match status" value="1"/>
</dbReference>
<feature type="region of interest" description="Disordered" evidence="4">
    <location>
        <begin position="780"/>
        <end position="822"/>
    </location>
</feature>
<evidence type="ECO:0000313" key="8">
    <source>
        <dbReference type="Proteomes" id="UP000319728"/>
    </source>
</evidence>
<dbReference type="GO" id="GO:0031177">
    <property type="term" value="F:phosphopantetheine binding"/>
    <property type="evidence" value="ECO:0007669"/>
    <property type="project" value="InterPro"/>
</dbReference>
<dbReference type="PROSITE" id="PS50075">
    <property type="entry name" value="CARRIER"/>
    <property type="match status" value="1"/>
</dbReference>
<dbReference type="Pfam" id="PF16197">
    <property type="entry name" value="KAsynt_C_assoc"/>
    <property type="match status" value="1"/>
</dbReference>
<keyword evidence="1" id="KW-0596">Phosphopantetheine</keyword>
<protein>
    <submittedName>
        <fullName evidence="7">Acyl transferase family protein</fullName>
    </submittedName>
</protein>
<sequence length="928" mass="96617">MNPDSTLIAVVGMAGRFPGAANLDEFWRNLSGGEESITRFPARQSGGHTYTPGRGVLDGADRFDAAFFGFTPREATMLDPQHRLLLECAWEALEDAGYDPARCPWPVGVYAGSSQSSYERHVREHLTVDDWAVRLANSMDLLTARVAYKLGLTGPAVTVQTGCSTSLVAIHLAAQALLAGDCEAALAGGVSAVVPAALVPWSKGGPVSRDGYVRAFDEAGSGFVSGEGVGVVVLRRLEDALRDGDHVHAVVRGSAVNNDGAAKVGFTAPGVDGQTEVVRAAQAVAGVSADTISYVEAHGTGTPLGDPIEVEALTNAFRGATDARGFCRIGSVKTNIGHADTAAGVAGFIKTVLALRHRRIPPSLHFREPNRKIDFDASPFVVNTTLCDWEPRAGVRRAGISGMGIGGTNAHVVVEEAPPPAEAPTGRPWHLLTVSARTAEALDTAAAGVVRAVATRDGADLADAAWTLQHSRAGHPYRRFAVCASGTQAAALTVPGPASAAGRTGTAAGDVVHLFADREPAHPPVDELYAHEPVFRAAVDDCVRAAPAGLGGDLRTAVLRREPSTAGADPVVEACVTFVVQYALAALWRHWGVAPVAVAGQGTGAYTAACVAGVLRHDEALPLVAQRARVRSDGATAREELAALARRVPGRRPVLPWVSDLTGGWMDTRQAVDPAGHWVAHADAAGSVDAALDTLLGWRALTLLEVGRGTTLTDRLAARPDAVRRHTVLATLPTPEHGSTYAAVLTTLGRLWAAGLDPRWRLYEGERRHRVPLPTYPFERRSYLPEPAPTPAPAPTGVRPAVPTDTSAAPADTVPAAAPADTAPAVPVDAGTAAAPDTAPAVPDEAILTTVRALFVELFGVPEVGPDDNFFDLGGDSLLAIELAARINETYELDLPLRSVYAAPGVAELAGSVRAALAAEGRAAGDGG</sequence>
<dbReference type="Gene3D" id="3.40.47.10">
    <property type="match status" value="1"/>
</dbReference>
<keyword evidence="3 7" id="KW-0808">Transferase</keyword>
<feature type="domain" description="Ketosynthase family 3 (KS3)" evidence="6">
    <location>
        <begin position="5"/>
        <end position="416"/>
    </location>
</feature>
<dbReference type="AlphaFoldDB" id="A0A562WH39"/>
<dbReference type="PROSITE" id="PS00012">
    <property type="entry name" value="PHOSPHOPANTETHEINE"/>
    <property type="match status" value="1"/>
</dbReference>
<feature type="domain" description="Carrier" evidence="5">
    <location>
        <begin position="842"/>
        <end position="917"/>
    </location>
</feature>
<dbReference type="PANTHER" id="PTHR43775">
    <property type="entry name" value="FATTY ACID SYNTHASE"/>
    <property type="match status" value="1"/>
</dbReference>
<dbReference type="GO" id="GO:0006633">
    <property type="term" value="P:fatty acid biosynthetic process"/>
    <property type="evidence" value="ECO:0007669"/>
    <property type="project" value="InterPro"/>
</dbReference>
<dbReference type="GO" id="GO:0004312">
    <property type="term" value="F:fatty acid synthase activity"/>
    <property type="evidence" value="ECO:0007669"/>
    <property type="project" value="TreeGrafter"/>
</dbReference>
<dbReference type="InterPro" id="IPR016039">
    <property type="entry name" value="Thiolase-like"/>
</dbReference>
<organism evidence="7 8">
    <name type="scientific">Micromonospora sagamiensis</name>
    <dbReference type="NCBI Taxonomy" id="47875"/>
    <lineage>
        <taxon>Bacteria</taxon>
        <taxon>Bacillati</taxon>
        <taxon>Actinomycetota</taxon>
        <taxon>Actinomycetes</taxon>
        <taxon>Micromonosporales</taxon>
        <taxon>Micromonosporaceae</taxon>
        <taxon>Micromonospora</taxon>
    </lineage>
</organism>
<dbReference type="EMBL" id="VLLP01000001">
    <property type="protein sequence ID" value="TWJ29630.1"/>
    <property type="molecule type" value="Genomic_DNA"/>
</dbReference>
<evidence type="ECO:0000256" key="1">
    <source>
        <dbReference type="ARBA" id="ARBA00022450"/>
    </source>
</evidence>
<dbReference type="RefSeq" id="WP_145818514.1">
    <property type="nucleotide sequence ID" value="NZ_AP023438.1"/>
</dbReference>
<dbReference type="GO" id="GO:0005737">
    <property type="term" value="C:cytoplasm"/>
    <property type="evidence" value="ECO:0007669"/>
    <property type="project" value="TreeGrafter"/>
</dbReference>
<dbReference type="Gene3D" id="3.30.70.3290">
    <property type="match status" value="1"/>
</dbReference>
<dbReference type="Pfam" id="PF00550">
    <property type="entry name" value="PP-binding"/>
    <property type="match status" value="1"/>
</dbReference>
<dbReference type="PANTHER" id="PTHR43775:SF37">
    <property type="entry name" value="SI:DKEY-61P9.11"/>
    <property type="match status" value="1"/>
</dbReference>
<dbReference type="Proteomes" id="UP000319728">
    <property type="component" value="Unassembled WGS sequence"/>
</dbReference>
<feature type="compositionally biased region" description="Low complexity" evidence="4">
    <location>
        <begin position="795"/>
        <end position="822"/>
    </location>
</feature>
<name>A0A562WH39_9ACTN</name>
<dbReference type="SMART" id="SM00825">
    <property type="entry name" value="PKS_KS"/>
    <property type="match status" value="1"/>
</dbReference>
<dbReference type="PROSITE" id="PS00606">
    <property type="entry name" value="KS3_1"/>
    <property type="match status" value="1"/>
</dbReference>
<dbReference type="InterPro" id="IPR018201">
    <property type="entry name" value="Ketoacyl_synth_AS"/>
</dbReference>
<dbReference type="SUPFAM" id="SSF52151">
    <property type="entry name" value="FabD/lysophospholipase-like"/>
    <property type="match status" value="1"/>
</dbReference>
<dbReference type="InterPro" id="IPR032821">
    <property type="entry name" value="PKS_assoc"/>
</dbReference>
<dbReference type="SMART" id="SM00827">
    <property type="entry name" value="PKS_AT"/>
    <property type="match status" value="1"/>
</dbReference>
<dbReference type="SUPFAM" id="SSF47336">
    <property type="entry name" value="ACP-like"/>
    <property type="match status" value="1"/>
</dbReference>
<evidence type="ECO:0000313" key="7">
    <source>
        <dbReference type="EMBL" id="TWJ29630.1"/>
    </source>
</evidence>
<gene>
    <name evidence="7" type="ORF">JD81_03141</name>
</gene>
<dbReference type="CDD" id="cd00833">
    <property type="entry name" value="PKS"/>
    <property type="match status" value="1"/>
</dbReference>
<dbReference type="Pfam" id="PF00698">
    <property type="entry name" value="Acyl_transf_1"/>
    <property type="match status" value="1"/>
</dbReference>
<dbReference type="InterPro" id="IPR020841">
    <property type="entry name" value="PKS_Beta-ketoAc_synthase_dom"/>
</dbReference>
<evidence type="ECO:0000256" key="3">
    <source>
        <dbReference type="ARBA" id="ARBA00022679"/>
    </source>
</evidence>
<evidence type="ECO:0000259" key="6">
    <source>
        <dbReference type="PROSITE" id="PS52004"/>
    </source>
</evidence>
<dbReference type="PROSITE" id="PS52004">
    <property type="entry name" value="KS3_2"/>
    <property type="match status" value="1"/>
</dbReference>
<evidence type="ECO:0000259" key="5">
    <source>
        <dbReference type="PROSITE" id="PS50075"/>
    </source>
</evidence>
<dbReference type="Gene3D" id="1.10.1200.10">
    <property type="entry name" value="ACP-like"/>
    <property type="match status" value="1"/>
</dbReference>
<dbReference type="Gene3D" id="3.40.366.10">
    <property type="entry name" value="Malonyl-Coenzyme A Acyl Carrier Protein, domain 2"/>
    <property type="match status" value="1"/>
</dbReference>
<dbReference type="InterPro" id="IPR020806">
    <property type="entry name" value="PKS_PP-bd"/>
</dbReference>
<dbReference type="InterPro" id="IPR006162">
    <property type="entry name" value="Ppantetheine_attach_site"/>
</dbReference>
<keyword evidence="8" id="KW-1185">Reference proteome</keyword>
<keyword evidence="2" id="KW-0597">Phosphoprotein</keyword>
<dbReference type="InterPro" id="IPR036736">
    <property type="entry name" value="ACP-like_sf"/>
</dbReference>
<dbReference type="SUPFAM" id="SSF53901">
    <property type="entry name" value="Thiolase-like"/>
    <property type="match status" value="1"/>
</dbReference>
<dbReference type="Pfam" id="PF00109">
    <property type="entry name" value="ketoacyl-synt"/>
    <property type="match status" value="1"/>
</dbReference>
<accession>A0A562WH39</accession>
<dbReference type="InterPro" id="IPR001227">
    <property type="entry name" value="Ac_transferase_dom_sf"/>
</dbReference>
<dbReference type="OrthoDB" id="9778690at2"/>
<dbReference type="SMART" id="SM00823">
    <property type="entry name" value="PKS_PP"/>
    <property type="match status" value="1"/>
</dbReference>
<dbReference type="InterPro" id="IPR050091">
    <property type="entry name" value="PKS_NRPS_Biosynth_Enz"/>
</dbReference>
<dbReference type="GO" id="GO:0071770">
    <property type="term" value="P:DIM/DIP cell wall layer assembly"/>
    <property type="evidence" value="ECO:0007669"/>
    <property type="project" value="TreeGrafter"/>
</dbReference>
<dbReference type="InterPro" id="IPR009081">
    <property type="entry name" value="PP-bd_ACP"/>
</dbReference>
<dbReference type="GO" id="GO:0005886">
    <property type="term" value="C:plasma membrane"/>
    <property type="evidence" value="ECO:0007669"/>
    <property type="project" value="TreeGrafter"/>
</dbReference>
<dbReference type="InterPro" id="IPR014030">
    <property type="entry name" value="Ketoacyl_synth_N"/>
</dbReference>
<dbReference type="InterPro" id="IPR014043">
    <property type="entry name" value="Acyl_transferase_dom"/>
</dbReference>
<dbReference type="InterPro" id="IPR014031">
    <property type="entry name" value="Ketoacyl_synth_C"/>
</dbReference>
<dbReference type="Pfam" id="PF02801">
    <property type="entry name" value="Ketoacyl-synt_C"/>
    <property type="match status" value="1"/>
</dbReference>
<evidence type="ECO:0000256" key="4">
    <source>
        <dbReference type="SAM" id="MobiDB-lite"/>
    </source>
</evidence>
<dbReference type="GO" id="GO:0004315">
    <property type="term" value="F:3-oxoacyl-[acyl-carrier-protein] synthase activity"/>
    <property type="evidence" value="ECO:0007669"/>
    <property type="project" value="InterPro"/>
</dbReference>